<keyword evidence="10" id="KW-1185">Reference proteome</keyword>
<dbReference type="Proteomes" id="UP000291591">
    <property type="component" value="Unassembled WGS sequence"/>
</dbReference>
<comment type="similarity">
    <text evidence="2 7">Belongs to the PhoU family.</text>
</comment>
<evidence type="ECO:0000256" key="1">
    <source>
        <dbReference type="ARBA" id="ARBA00004496"/>
    </source>
</evidence>
<evidence type="ECO:0000313" key="9">
    <source>
        <dbReference type="EMBL" id="RZT83652.1"/>
    </source>
</evidence>
<dbReference type="GO" id="GO:0005737">
    <property type="term" value="C:cytoplasm"/>
    <property type="evidence" value="ECO:0007669"/>
    <property type="project" value="UniProtKB-SubCell"/>
</dbReference>
<proteinExistence type="inferred from homology"/>
<dbReference type="InterPro" id="IPR026022">
    <property type="entry name" value="PhoU_dom"/>
</dbReference>
<evidence type="ECO:0000259" key="8">
    <source>
        <dbReference type="Pfam" id="PF01895"/>
    </source>
</evidence>
<protein>
    <recommendedName>
        <fullName evidence="7">Phosphate-specific transport system accessory protein PhoU</fullName>
    </recommendedName>
</protein>
<dbReference type="NCBIfam" id="TIGR02135">
    <property type="entry name" value="phoU_full"/>
    <property type="match status" value="1"/>
</dbReference>
<dbReference type="Pfam" id="PF01895">
    <property type="entry name" value="PhoU"/>
    <property type="match status" value="2"/>
</dbReference>
<evidence type="ECO:0000256" key="6">
    <source>
        <dbReference type="ARBA" id="ARBA00022592"/>
    </source>
</evidence>
<dbReference type="GO" id="GO:0045936">
    <property type="term" value="P:negative regulation of phosphate metabolic process"/>
    <property type="evidence" value="ECO:0007669"/>
    <property type="project" value="InterPro"/>
</dbReference>
<evidence type="ECO:0000256" key="7">
    <source>
        <dbReference type="PIRNR" id="PIRNR003107"/>
    </source>
</evidence>
<gene>
    <name evidence="9" type="ORF">EV383_0463</name>
</gene>
<comment type="subunit">
    <text evidence="3 7">Homodimer.</text>
</comment>
<comment type="subcellular location">
    <subcellularLocation>
        <location evidence="1 7">Cytoplasm</location>
    </subcellularLocation>
</comment>
<dbReference type="PANTHER" id="PTHR42930">
    <property type="entry name" value="PHOSPHATE-SPECIFIC TRANSPORT SYSTEM ACCESSORY PROTEIN PHOU"/>
    <property type="match status" value="1"/>
</dbReference>
<dbReference type="InterPro" id="IPR038078">
    <property type="entry name" value="PhoU-like_sf"/>
</dbReference>
<evidence type="ECO:0000256" key="2">
    <source>
        <dbReference type="ARBA" id="ARBA00008107"/>
    </source>
</evidence>
<evidence type="ECO:0000256" key="4">
    <source>
        <dbReference type="ARBA" id="ARBA00022448"/>
    </source>
</evidence>
<reference evidence="9 10" key="1">
    <citation type="submission" date="2019-02" db="EMBL/GenBank/DDBJ databases">
        <title>Sequencing the genomes of 1000 actinobacteria strains.</title>
        <authorList>
            <person name="Klenk H.-P."/>
        </authorList>
    </citation>
    <scope>NUCLEOTIDE SEQUENCE [LARGE SCALE GENOMIC DNA]</scope>
    <source>
        <strain evidence="9 10">DSM 45779</strain>
    </source>
</reference>
<evidence type="ECO:0000313" key="10">
    <source>
        <dbReference type="Proteomes" id="UP000291591"/>
    </source>
</evidence>
<dbReference type="GO" id="GO:0030643">
    <property type="term" value="P:intracellular phosphate ion homeostasis"/>
    <property type="evidence" value="ECO:0007669"/>
    <property type="project" value="InterPro"/>
</dbReference>
<evidence type="ECO:0000256" key="5">
    <source>
        <dbReference type="ARBA" id="ARBA00022490"/>
    </source>
</evidence>
<evidence type="ECO:0000256" key="3">
    <source>
        <dbReference type="ARBA" id="ARBA00011738"/>
    </source>
</evidence>
<feature type="domain" description="PhoU" evidence="8">
    <location>
        <begin position="134"/>
        <end position="216"/>
    </location>
</feature>
<keyword evidence="6 7" id="KW-0592">Phosphate transport</keyword>
<dbReference type="PANTHER" id="PTHR42930:SF3">
    <property type="entry name" value="PHOSPHATE-SPECIFIC TRANSPORT SYSTEM ACCESSORY PROTEIN PHOU"/>
    <property type="match status" value="1"/>
</dbReference>
<dbReference type="GO" id="GO:0006817">
    <property type="term" value="P:phosphate ion transport"/>
    <property type="evidence" value="ECO:0007669"/>
    <property type="project" value="UniProtKB-KW"/>
</dbReference>
<dbReference type="InterPro" id="IPR028366">
    <property type="entry name" value="PhoU"/>
</dbReference>
<accession>A0A4Q7UPK7</accession>
<dbReference type="Gene3D" id="1.20.58.220">
    <property type="entry name" value="Phosphate transport system protein phou homolog 2, domain 2"/>
    <property type="match status" value="1"/>
</dbReference>
<name>A0A4Q7UPK7_PSEST</name>
<keyword evidence="5 7" id="KW-0963">Cytoplasm</keyword>
<dbReference type="EMBL" id="SHKL01000001">
    <property type="protein sequence ID" value="RZT83652.1"/>
    <property type="molecule type" value="Genomic_DNA"/>
</dbReference>
<dbReference type="PIRSF" id="PIRSF003107">
    <property type="entry name" value="PhoU"/>
    <property type="match status" value="1"/>
</dbReference>
<dbReference type="AlphaFoldDB" id="A0A4Q7UPK7"/>
<comment type="function">
    <text evidence="7">Plays a role in the regulation of phosphate uptake.</text>
</comment>
<feature type="domain" description="PhoU" evidence="8">
    <location>
        <begin position="30"/>
        <end position="115"/>
    </location>
</feature>
<keyword evidence="4 7" id="KW-0813">Transport</keyword>
<dbReference type="FunFam" id="1.20.58.220:FF:000004">
    <property type="entry name" value="Phosphate-specific transport system accessory protein PhoU"/>
    <property type="match status" value="1"/>
</dbReference>
<dbReference type="SUPFAM" id="SSF109755">
    <property type="entry name" value="PhoU-like"/>
    <property type="match status" value="1"/>
</dbReference>
<sequence>MRTGRPTFKLAAMRDAYQDQLDDLASGLAGMCEDVARAMEKATRSLLEVDLQLAEEVISEDTGIDDVRAAAEHRAFGLLALQAPVATDLRIVVAAIHGAGDIERMGDLALHVAQAARRRHPQSVVPDEIKPYFAEMGQVGVRLAEKAGQVIRSRDLHAAAQLESDDDAMDDLHKHMFTVLMDRNWNHGVSAAVDVALLARFYERYADHAVAVARRIVYVVTGQMPGPLTV</sequence>
<organism evidence="9 10">
    <name type="scientific">Pseudonocardia sediminis</name>
    <dbReference type="NCBI Taxonomy" id="1397368"/>
    <lineage>
        <taxon>Bacteria</taxon>
        <taxon>Bacillati</taxon>
        <taxon>Actinomycetota</taxon>
        <taxon>Actinomycetes</taxon>
        <taxon>Pseudonocardiales</taxon>
        <taxon>Pseudonocardiaceae</taxon>
        <taxon>Pseudonocardia</taxon>
    </lineage>
</organism>
<comment type="caution">
    <text evidence="9">The sequence shown here is derived from an EMBL/GenBank/DDBJ whole genome shotgun (WGS) entry which is preliminary data.</text>
</comment>